<name>A0A1I5WQ55_9PSED</name>
<evidence type="ECO:0000256" key="4">
    <source>
        <dbReference type="ARBA" id="ARBA00022448"/>
    </source>
</evidence>
<keyword evidence="11" id="KW-0003">3Fe-4S</keyword>
<keyword evidence="14" id="KW-1185">Reference proteome</keyword>
<comment type="cofactor">
    <cofactor evidence="1">
        <name>[3Fe-4S] cluster</name>
        <dbReference type="ChEBI" id="CHEBI:21137"/>
    </cofactor>
</comment>
<dbReference type="RefSeq" id="WP_212632985.1">
    <property type="nucleotide sequence ID" value="NZ_FOWX01000042.1"/>
</dbReference>
<dbReference type="Gene3D" id="3.30.70.20">
    <property type="match status" value="3"/>
</dbReference>
<dbReference type="AlphaFoldDB" id="A0A1I5WQ55"/>
<keyword evidence="8" id="KW-0249">Electron transport</keyword>
<dbReference type="Proteomes" id="UP000198784">
    <property type="component" value="Unassembled WGS sequence"/>
</dbReference>
<feature type="domain" description="4Fe-4S ferredoxin-type" evidence="12">
    <location>
        <begin position="162"/>
        <end position="191"/>
    </location>
</feature>
<evidence type="ECO:0000313" key="13">
    <source>
        <dbReference type="EMBL" id="SFQ21648.1"/>
    </source>
</evidence>
<dbReference type="GO" id="GO:0016020">
    <property type="term" value="C:membrane"/>
    <property type="evidence" value="ECO:0007669"/>
    <property type="project" value="TreeGrafter"/>
</dbReference>
<sequence length="367" mass="41833">MSKKQVAMVMDLNKCIGCHTCSIACKTLWTRREGMKHMWWNTVNTQPGEGSPHGWENMGGGFRDGEPQRGFRPSEADFGTAWDFNHDEVFHGGNEDAFLHANYGEWNSGENWKGPNWDEDLGGGEYPNSYYFYLPRICNHCTHPACLEACPRKAIEKREEDGIVLINEDRCSGYRFCQEACPYKKIYFNETLEVSQKCIFCFPRIDEGVTTACSRQCPGRVRFVGYLDDPDGPIYKLVHEHKVALPLHAEYGTQPNVFYVPPMSSPKMDAEGNPTDESRIPLEYLESLFGPRVKEVLDKIESERQRVASGEESELMDLLISRKWLDMFGPFTKHPRDVVSASPVRIVDPAQTAKVDVVRIMDIRSKS</sequence>
<evidence type="ECO:0000256" key="1">
    <source>
        <dbReference type="ARBA" id="ARBA00001927"/>
    </source>
</evidence>
<dbReference type="GO" id="GO:0051538">
    <property type="term" value="F:3 iron, 4 sulfur cluster binding"/>
    <property type="evidence" value="ECO:0007669"/>
    <property type="project" value="UniProtKB-KW"/>
</dbReference>
<keyword evidence="7" id="KW-0677">Repeat</keyword>
<keyword evidence="4" id="KW-0813">Transport</keyword>
<keyword evidence="10" id="KW-0411">Iron-sulfur</keyword>
<accession>A0A1I5WQ55</accession>
<evidence type="ECO:0000256" key="11">
    <source>
        <dbReference type="ARBA" id="ARBA00023291"/>
    </source>
</evidence>
<evidence type="ECO:0000256" key="6">
    <source>
        <dbReference type="ARBA" id="ARBA00022723"/>
    </source>
</evidence>
<evidence type="ECO:0000256" key="10">
    <source>
        <dbReference type="ARBA" id="ARBA00023014"/>
    </source>
</evidence>
<dbReference type="SUPFAM" id="SSF54862">
    <property type="entry name" value="4Fe-4S ferredoxins"/>
    <property type="match status" value="1"/>
</dbReference>
<dbReference type="InterPro" id="IPR017896">
    <property type="entry name" value="4Fe4S_Fe-S-bd"/>
</dbReference>
<dbReference type="PANTHER" id="PTHR43518:SF1">
    <property type="entry name" value="RESPIRATORY NITRATE REDUCTASE 1 BETA CHAIN"/>
    <property type="match status" value="1"/>
</dbReference>
<feature type="domain" description="4Fe-4S ferredoxin-type" evidence="12">
    <location>
        <begin position="6"/>
        <end position="35"/>
    </location>
</feature>
<dbReference type="PANTHER" id="PTHR43518">
    <property type="entry name" value="NITRATE REDUCTASE BETA SUBUNIT"/>
    <property type="match status" value="1"/>
</dbReference>
<evidence type="ECO:0000259" key="12">
    <source>
        <dbReference type="PROSITE" id="PS51379"/>
    </source>
</evidence>
<evidence type="ECO:0000256" key="3">
    <source>
        <dbReference type="ARBA" id="ARBA00004196"/>
    </source>
</evidence>
<dbReference type="GO" id="GO:0051539">
    <property type="term" value="F:4 iron, 4 sulfur cluster binding"/>
    <property type="evidence" value="ECO:0007669"/>
    <property type="project" value="UniProtKB-KW"/>
</dbReference>
<evidence type="ECO:0000256" key="5">
    <source>
        <dbReference type="ARBA" id="ARBA00022485"/>
    </source>
</evidence>
<dbReference type="GO" id="GO:0009055">
    <property type="term" value="F:electron transfer activity"/>
    <property type="evidence" value="ECO:0007669"/>
    <property type="project" value="TreeGrafter"/>
</dbReference>
<dbReference type="EMBL" id="FOWX01000042">
    <property type="protein sequence ID" value="SFQ21648.1"/>
    <property type="molecule type" value="Genomic_DNA"/>
</dbReference>
<evidence type="ECO:0000256" key="9">
    <source>
        <dbReference type="ARBA" id="ARBA00023004"/>
    </source>
</evidence>
<dbReference type="GO" id="GO:0046872">
    <property type="term" value="F:metal ion binding"/>
    <property type="evidence" value="ECO:0007669"/>
    <property type="project" value="UniProtKB-KW"/>
</dbReference>
<keyword evidence="5" id="KW-0004">4Fe-4S</keyword>
<gene>
    <name evidence="13" type="ORF">SAMN05216190_14213</name>
</gene>
<keyword evidence="6" id="KW-0479">Metal-binding</keyword>
<reference evidence="14" key="1">
    <citation type="submission" date="2016-10" db="EMBL/GenBank/DDBJ databases">
        <authorList>
            <person name="Varghese N."/>
            <person name="Submissions S."/>
        </authorList>
    </citation>
    <scope>NUCLEOTIDE SEQUENCE [LARGE SCALE GENOMIC DNA]</scope>
    <source>
        <strain evidence="14">DSM 17834</strain>
    </source>
</reference>
<dbReference type="InterPro" id="IPR017839">
    <property type="entry name" value="DMSO_Rdtase_II_Fe-S_su"/>
</dbReference>
<dbReference type="GO" id="GO:0030313">
    <property type="term" value="C:cell envelope"/>
    <property type="evidence" value="ECO:0007669"/>
    <property type="project" value="UniProtKB-SubCell"/>
</dbReference>
<comment type="subcellular location">
    <subcellularLocation>
        <location evidence="3">Cell envelope</location>
    </subcellularLocation>
</comment>
<dbReference type="STRING" id="289003.SAMN05216190_14213"/>
<dbReference type="NCBIfam" id="TIGR03478">
    <property type="entry name" value="DMSO_red_II_bet"/>
    <property type="match status" value="1"/>
</dbReference>
<protein>
    <submittedName>
        <fullName evidence="13">Respiratory nitrate reductase beta subunit</fullName>
    </submittedName>
</protein>
<dbReference type="GO" id="GO:0009061">
    <property type="term" value="P:anaerobic respiration"/>
    <property type="evidence" value="ECO:0007669"/>
    <property type="project" value="InterPro"/>
</dbReference>
<keyword evidence="9" id="KW-0408">Iron</keyword>
<dbReference type="GO" id="GO:0042597">
    <property type="term" value="C:periplasmic space"/>
    <property type="evidence" value="ECO:0007669"/>
    <property type="project" value="InterPro"/>
</dbReference>
<evidence type="ECO:0000256" key="2">
    <source>
        <dbReference type="ARBA" id="ARBA00001966"/>
    </source>
</evidence>
<comment type="cofactor">
    <cofactor evidence="2">
        <name>[4Fe-4S] cluster</name>
        <dbReference type="ChEBI" id="CHEBI:49883"/>
    </cofactor>
</comment>
<organism evidence="13 14">
    <name type="scientific">Pseudomonas borbori</name>
    <dbReference type="NCBI Taxonomy" id="289003"/>
    <lineage>
        <taxon>Bacteria</taxon>
        <taxon>Pseudomonadati</taxon>
        <taxon>Pseudomonadota</taxon>
        <taxon>Gammaproteobacteria</taxon>
        <taxon>Pseudomonadales</taxon>
        <taxon>Pseudomonadaceae</taxon>
        <taxon>Pseudomonas</taxon>
    </lineage>
</organism>
<proteinExistence type="predicted"/>
<dbReference type="PROSITE" id="PS51379">
    <property type="entry name" value="4FE4S_FER_2"/>
    <property type="match status" value="3"/>
</dbReference>
<feature type="domain" description="4Fe-4S ferredoxin-type" evidence="12">
    <location>
        <begin position="129"/>
        <end position="160"/>
    </location>
</feature>
<dbReference type="Pfam" id="PF13247">
    <property type="entry name" value="Fer4_11"/>
    <property type="match status" value="1"/>
</dbReference>
<evidence type="ECO:0000256" key="7">
    <source>
        <dbReference type="ARBA" id="ARBA00022737"/>
    </source>
</evidence>
<dbReference type="CDD" id="cd10555">
    <property type="entry name" value="EBDH_beta"/>
    <property type="match status" value="1"/>
</dbReference>
<evidence type="ECO:0000256" key="8">
    <source>
        <dbReference type="ARBA" id="ARBA00022982"/>
    </source>
</evidence>
<evidence type="ECO:0000313" key="14">
    <source>
        <dbReference type="Proteomes" id="UP000198784"/>
    </source>
</evidence>